<accession>A0A8J4H6S3</accession>
<dbReference type="CDD" id="cd00408">
    <property type="entry name" value="DHDPS-like"/>
    <property type="match status" value="1"/>
</dbReference>
<feature type="active site" description="Schiff-base intermediate with substrate" evidence="4">
    <location>
        <position position="168"/>
    </location>
</feature>
<evidence type="ECO:0000256" key="4">
    <source>
        <dbReference type="PIRSR" id="PIRSR001365-1"/>
    </source>
</evidence>
<sequence length="303" mass="32240">MELQALQAAMKGIYVLAITPMREDGSLDLDALRSNIETYLEAGVHGVVVGGTFAEYPSMSMEERAALFAAAAEAVGGKVPLICCTAASGTPEAIALTKAAKAAGADGAMITPPYVAEVGHADIKRHFESIIEAVPFPIMIYNSTSIGLNLSPEQLAELAELDYVIGVKQANTDLHVQAKTMALAGDKMSILNGSDGVILGALALGMHGCTSTLANLIPGDYVSLYKLVERGELAAARKLYYSWQPIRDFCKKHGQPAAIKTAMEVAGLKAGAVRVPFRSLGSEAVEEFKVIWETYRKENEVHV</sequence>
<dbReference type="Proteomes" id="UP000677918">
    <property type="component" value="Unassembled WGS sequence"/>
</dbReference>
<dbReference type="PIRSF" id="PIRSF001365">
    <property type="entry name" value="DHDPS"/>
    <property type="match status" value="1"/>
</dbReference>
<dbReference type="EMBL" id="BOVK01000037">
    <property type="protein sequence ID" value="GIQ69954.1"/>
    <property type="molecule type" value="Genomic_DNA"/>
</dbReference>
<evidence type="ECO:0000256" key="2">
    <source>
        <dbReference type="ARBA" id="ARBA00023239"/>
    </source>
</evidence>
<dbReference type="AlphaFoldDB" id="A0A8J4H6S3"/>
<name>A0A8J4H6S3_9BACL</name>
<dbReference type="SMART" id="SM01130">
    <property type="entry name" value="DHDPS"/>
    <property type="match status" value="1"/>
</dbReference>
<comment type="caution">
    <text evidence="5">The sequence shown here is derived from an EMBL/GenBank/DDBJ whole genome shotgun (WGS) entry which is preliminary data.</text>
</comment>
<dbReference type="Gene3D" id="3.20.20.70">
    <property type="entry name" value="Aldolase class I"/>
    <property type="match status" value="1"/>
</dbReference>
<keyword evidence="2 3" id="KW-0456">Lyase</keyword>
<dbReference type="SUPFAM" id="SSF51569">
    <property type="entry name" value="Aldolase"/>
    <property type="match status" value="1"/>
</dbReference>
<evidence type="ECO:0000256" key="3">
    <source>
        <dbReference type="PIRNR" id="PIRNR001365"/>
    </source>
</evidence>
<organism evidence="5 6">
    <name type="scientific">Xylanibacillus composti</name>
    <dbReference type="NCBI Taxonomy" id="1572762"/>
    <lineage>
        <taxon>Bacteria</taxon>
        <taxon>Bacillati</taxon>
        <taxon>Bacillota</taxon>
        <taxon>Bacilli</taxon>
        <taxon>Bacillales</taxon>
        <taxon>Paenibacillaceae</taxon>
        <taxon>Xylanibacillus</taxon>
    </lineage>
</organism>
<dbReference type="Pfam" id="PF00701">
    <property type="entry name" value="DHDPS"/>
    <property type="match status" value="1"/>
</dbReference>
<dbReference type="GO" id="GO:0008840">
    <property type="term" value="F:4-hydroxy-tetrahydrodipicolinate synthase activity"/>
    <property type="evidence" value="ECO:0007669"/>
    <property type="project" value="TreeGrafter"/>
</dbReference>
<reference evidence="5" key="1">
    <citation type="submission" date="2021-04" db="EMBL/GenBank/DDBJ databases">
        <title>Draft genome sequence of Xylanibacillus composti strain K13.</title>
        <authorList>
            <person name="Uke A."/>
            <person name="Chhe C."/>
            <person name="Baramee S."/>
            <person name="Kosugi A."/>
        </authorList>
    </citation>
    <scope>NUCLEOTIDE SEQUENCE</scope>
    <source>
        <strain evidence="5">K13</strain>
    </source>
</reference>
<dbReference type="RefSeq" id="WP_213412741.1">
    <property type="nucleotide sequence ID" value="NZ_BOVK01000037.1"/>
</dbReference>
<evidence type="ECO:0000313" key="6">
    <source>
        <dbReference type="Proteomes" id="UP000677918"/>
    </source>
</evidence>
<protein>
    <submittedName>
        <fullName evidence="5">4-hydroxy-tetrahydrodipicolinate synthase</fullName>
    </submittedName>
</protein>
<dbReference type="InterPro" id="IPR002220">
    <property type="entry name" value="DapA-like"/>
</dbReference>
<comment type="similarity">
    <text evidence="1 3">Belongs to the DapA family.</text>
</comment>
<dbReference type="PANTHER" id="PTHR12128:SF66">
    <property type="entry name" value="4-HYDROXY-2-OXOGLUTARATE ALDOLASE, MITOCHONDRIAL"/>
    <property type="match status" value="1"/>
</dbReference>
<keyword evidence="6" id="KW-1185">Reference proteome</keyword>
<gene>
    <name evidence="5" type="primary">dapA3</name>
    <name evidence="5" type="ORF">XYCOK13_27780</name>
</gene>
<dbReference type="PANTHER" id="PTHR12128">
    <property type="entry name" value="DIHYDRODIPICOLINATE SYNTHASE"/>
    <property type="match status" value="1"/>
</dbReference>
<proteinExistence type="inferred from homology"/>
<evidence type="ECO:0000256" key="1">
    <source>
        <dbReference type="ARBA" id="ARBA00007592"/>
    </source>
</evidence>
<evidence type="ECO:0000313" key="5">
    <source>
        <dbReference type="EMBL" id="GIQ69954.1"/>
    </source>
</evidence>
<dbReference type="InterPro" id="IPR013785">
    <property type="entry name" value="Aldolase_TIM"/>
</dbReference>
<dbReference type="PRINTS" id="PR00146">
    <property type="entry name" value="DHPICSNTHASE"/>
</dbReference>
<feature type="active site" description="Proton donor/acceptor" evidence="4">
    <location>
        <position position="141"/>
    </location>
</feature>